<evidence type="ECO:0000313" key="4">
    <source>
        <dbReference type="EMBL" id="KAJ4826925.1"/>
    </source>
</evidence>
<dbReference type="PROSITE" id="PS51138">
    <property type="entry name" value="ENT"/>
    <property type="match status" value="1"/>
</dbReference>
<dbReference type="InterPro" id="IPR036142">
    <property type="entry name" value="ENT_dom-like_sf"/>
</dbReference>
<dbReference type="EMBL" id="JAKUCV010006545">
    <property type="protein sequence ID" value="KAJ4826925.1"/>
    <property type="molecule type" value="Genomic_DNA"/>
</dbReference>
<reference evidence="4" key="1">
    <citation type="submission" date="2022-02" db="EMBL/GenBank/DDBJ databases">
        <authorList>
            <person name="Henning P.M."/>
            <person name="McCubbin A.G."/>
            <person name="Shore J.S."/>
        </authorList>
    </citation>
    <scope>NUCLEOTIDE SEQUENCE</scope>
    <source>
        <strain evidence="4">F60SS</strain>
        <tissue evidence="4">Leaves</tissue>
    </source>
</reference>
<name>A0A9Q0F9X0_9ROSI</name>
<dbReference type="Pfam" id="PF03735">
    <property type="entry name" value="ENT"/>
    <property type="match status" value="1"/>
</dbReference>
<keyword evidence="5" id="KW-1185">Reference proteome</keyword>
<feature type="domain" description="ENT" evidence="3">
    <location>
        <begin position="339"/>
        <end position="403"/>
    </location>
</feature>
<protein>
    <recommendedName>
        <fullName evidence="3">ENT domain-containing protein</fullName>
    </recommendedName>
</protein>
<dbReference type="Pfam" id="PF05641">
    <property type="entry name" value="Agenet"/>
    <property type="match status" value="1"/>
</dbReference>
<keyword evidence="2" id="KW-0539">Nucleus</keyword>
<dbReference type="Gene3D" id="2.30.30.140">
    <property type="match status" value="1"/>
</dbReference>
<dbReference type="SUPFAM" id="SSF158639">
    <property type="entry name" value="ENT-like"/>
    <property type="match status" value="1"/>
</dbReference>
<evidence type="ECO:0000256" key="2">
    <source>
        <dbReference type="ARBA" id="ARBA00023242"/>
    </source>
</evidence>
<accession>A0A9Q0F9X0</accession>
<dbReference type="SMART" id="SM01191">
    <property type="entry name" value="ENT"/>
    <property type="match status" value="1"/>
</dbReference>
<proteinExistence type="predicted"/>
<evidence type="ECO:0000256" key="1">
    <source>
        <dbReference type="ARBA" id="ARBA00004123"/>
    </source>
</evidence>
<evidence type="ECO:0000313" key="5">
    <source>
        <dbReference type="Proteomes" id="UP001141552"/>
    </source>
</evidence>
<dbReference type="PANTHER" id="PTHR31917">
    <property type="entry name" value="AGENET DOMAIN-CONTAINING PROTEIN-RELATED"/>
    <property type="match status" value="1"/>
</dbReference>
<sequence length="403" mass="45652">MKFKKGTRVEVFSNKDVPSGCWRCAEIVSGNGHNFVVRYDGYEMVLERVSSKEIRPCPPLPEIANNWVSGDVVEVLDCFSWKMATISKVLDKKHHLVRLLGSSLEFKVNKFDIRARQSWQEGKWIVIGKGSVSCDDREHNESLTMKNNRNSRKHVQMCNRKINVHARDGCFSEIKKAKFLNKPSCKILKRGHYDHLQVEVYDGAACKLRAIEKEGGQHRVFVSNHSMVPEQVVSSHAEKAGGIPTHASDNQIRLPQLEAKRRKSDDAVGCSLAVDLEARTADSVTCSVGSCSINSYDSYKLHHHSRFIEDIDSNCSDAESFYRGEYEEESSSQPTKEELAAEIHRLELYAYRCTMEALHASGPLSWEQESMVTNLRLSLHISNDEHLMEVRNLISADNSIPSR</sequence>
<gene>
    <name evidence="4" type="ORF">Tsubulata_025539</name>
</gene>
<dbReference type="PANTHER" id="PTHR31917:SF5">
    <property type="entry name" value="OS02G0204500 PROTEIN"/>
    <property type="match status" value="1"/>
</dbReference>
<dbReference type="SMART" id="SM00743">
    <property type="entry name" value="Agenet"/>
    <property type="match status" value="2"/>
</dbReference>
<dbReference type="InterPro" id="IPR014002">
    <property type="entry name" value="Agenet_dom_plant"/>
</dbReference>
<organism evidence="4 5">
    <name type="scientific">Turnera subulata</name>
    <dbReference type="NCBI Taxonomy" id="218843"/>
    <lineage>
        <taxon>Eukaryota</taxon>
        <taxon>Viridiplantae</taxon>
        <taxon>Streptophyta</taxon>
        <taxon>Embryophyta</taxon>
        <taxon>Tracheophyta</taxon>
        <taxon>Spermatophyta</taxon>
        <taxon>Magnoliopsida</taxon>
        <taxon>eudicotyledons</taxon>
        <taxon>Gunneridae</taxon>
        <taxon>Pentapetalae</taxon>
        <taxon>rosids</taxon>
        <taxon>fabids</taxon>
        <taxon>Malpighiales</taxon>
        <taxon>Passifloraceae</taxon>
        <taxon>Turnera</taxon>
    </lineage>
</organism>
<dbReference type="InterPro" id="IPR008395">
    <property type="entry name" value="Agenet-like_dom"/>
</dbReference>
<reference evidence="4" key="2">
    <citation type="journal article" date="2023" name="Plants (Basel)">
        <title>Annotation of the Turnera subulata (Passifloraceae) Draft Genome Reveals the S-Locus Evolved after the Divergence of Turneroideae from Passifloroideae in a Stepwise Manner.</title>
        <authorList>
            <person name="Henning P.M."/>
            <person name="Roalson E.H."/>
            <person name="Mir W."/>
            <person name="McCubbin A.G."/>
            <person name="Shore J.S."/>
        </authorList>
    </citation>
    <scope>NUCLEOTIDE SEQUENCE</scope>
    <source>
        <strain evidence="4">F60SS</strain>
    </source>
</reference>
<dbReference type="Gene3D" id="1.10.1240.40">
    <property type="entry name" value="ENT domain"/>
    <property type="match status" value="1"/>
</dbReference>
<comment type="subcellular location">
    <subcellularLocation>
        <location evidence="1">Nucleus</location>
    </subcellularLocation>
</comment>
<dbReference type="OrthoDB" id="663550at2759"/>
<comment type="caution">
    <text evidence="4">The sequence shown here is derived from an EMBL/GenBank/DDBJ whole genome shotgun (WGS) entry which is preliminary data.</text>
</comment>
<dbReference type="AlphaFoldDB" id="A0A9Q0F9X0"/>
<dbReference type="InterPro" id="IPR005491">
    <property type="entry name" value="ENT_dom"/>
</dbReference>
<dbReference type="Proteomes" id="UP001141552">
    <property type="component" value="Unassembled WGS sequence"/>
</dbReference>
<dbReference type="GO" id="GO:0005634">
    <property type="term" value="C:nucleus"/>
    <property type="evidence" value="ECO:0007669"/>
    <property type="project" value="UniProtKB-SubCell"/>
</dbReference>
<evidence type="ECO:0000259" key="3">
    <source>
        <dbReference type="PROSITE" id="PS51138"/>
    </source>
</evidence>